<evidence type="ECO:0000256" key="6">
    <source>
        <dbReference type="ARBA" id="ARBA00022822"/>
    </source>
</evidence>
<evidence type="ECO:0000256" key="3">
    <source>
        <dbReference type="ARBA" id="ARBA00012362"/>
    </source>
</evidence>
<evidence type="ECO:0000256" key="4">
    <source>
        <dbReference type="ARBA" id="ARBA00022605"/>
    </source>
</evidence>
<evidence type="ECO:0000259" key="11">
    <source>
        <dbReference type="Pfam" id="PF08495"/>
    </source>
</evidence>
<evidence type="ECO:0000256" key="8">
    <source>
        <dbReference type="ARBA" id="ARBA00023239"/>
    </source>
</evidence>
<dbReference type="Pfam" id="PF08495">
    <property type="entry name" value="FIST"/>
    <property type="match status" value="1"/>
</dbReference>
<feature type="domain" description="FIST" evidence="11">
    <location>
        <begin position="84"/>
        <end position="270"/>
    </location>
</feature>
<dbReference type="PANTHER" id="PTHR22854">
    <property type="entry name" value="TRYPTOPHAN BIOSYNTHESIS PROTEIN"/>
    <property type="match status" value="1"/>
</dbReference>
<feature type="region of interest" description="Disordered" evidence="9">
    <location>
        <begin position="520"/>
        <end position="562"/>
    </location>
</feature>
<feature type="compositionally biased region" description="Acidic residues" evidence="9">
    <location>
        <begin position="284"/>
        <end position="302"/>
    </location>
</feature>
<reference evidence="12 13" key="1">
    <citation type="journal article" date="2015" name="Plant Cell">
        <title>Oil accumulation by the oleaginous diatom Fistulifera solaris as revealed by the genome and transcriptome.</title>
        <authorList>
            <person name="Tanaka T."/>
            <person name="Maeda Y."/>
            <person name="Veluchamy A."/>
            <person name="Tanaka M."/>
            <person name="Abida H."/>
            <person name="Marechal E."/>
            <person name="Bowler C."/>
            <person name="Muto M."/>
            <person name="Sunaga Y."/>
            <person name="Tanaka M."/>
            <person name="Yoshino T."/>
            <person name="Taniguchi T."/>
            <person name="Fukuda Y."/>
            <person name="Nemoto M."/>
            <person name="Matsumoto M."/>
            <person name="Wong P.S."/>
            <person name="Aburatani S."/>
            <person name="Fujibuchi W."/>
        </authorList>
    </citation>
    <scope>NUCLEOTIDE SEQUENCE [LARGE SCALE GENOMIC DNA]</scope>
    <source>
        <strain evidence="12 13">JPCC DA0580</strain>
    </source>
</reference>
<dbReference type="AlphaFoldDB" id="A0A1Z5JGV8"/>
<dbReference type="InParanoid" id="A0A1Z5JGV8"/>
<evidence type="ECO:0000256" key="9">
    <source>
        <dbReference type="SAM" id="MobiDB-lite"/>
    </source>
</evidence>
<dbReference type="UniPathway" id="UPA00035">
    <property type="reaction ID" value="UER00043"/>
</dbReference>
<feature type="domain" description="Indole-3-glycerol phosphate synthase" evidence="10">
    <location>
        <begin position="598"/>
        <end position="825"/>
    </location>
</feature>
<dbReference type="GO" id="GO:0004640">
    <property type="term" value="F:phosphoribosylanthranilate isomerase activity"/>
    <property type="evidence" value="ECO:0007669"/>
    <property type="project" value="TreeGrafter"/>
</dbReference>
<dbReference type="Pfam" id="PF00218">
    <property type="entry name" value="IGPS"/>
    <property type="match status" value="1"/>
</dbReference>
<feature type="compositionally biased region" description="Basic and acidic residues" evidence="9">
    <location>
        <begin position="524"/>
        <end position="534"/>
    </location>
</feature>
<evidence type="ECO:0000256" key="7">
    <source>
        <dbReference type="ARBA" id="ARBA00023141"/>
    </source>
</evidence>
<comment type="caution">
    <text evidence="12">The sequence shown here is derived from an EMBL/GenBank/DDBJ whole genome shotgun (WGS) entry which is preliminary data.</text>
</comment>
<dbReference type="EMBL" id="BDSP01000060">
    <property type="protein sequence ID" value="GAX13008.1"/>
    <property type="molecule type" value="Genomic_DNA"/>
</dbReference>
<dbReference type="SUPFAM" id="SSF51366">
    <property type="entry name" value="Ribulose-phoshate binding barrel"/>
    <property type="match status" value="1"/>
</dbReference>
<dbReference type="InterPro" id="IPR045186">
    <property type="entry name" value="Indole-3-glycerol_P_synth"/>
</dbReference>
<evidence type="ECO:0000256" key="1">
    <source>
        <dbReference type="ARBA" id="ARBA00001633"/>
    </source>
</evidence>
<proteinExistence type="predicted"/>
<organism evidence="12 13">
    <name type="scientific">Fistulifera solaris</name>
    <name type="common">Oleaginous diatom</name>
    <dbReference type="NCBI Taxonomy" id="1519565"/>
    <lineage>
        <taxon>Eukaryota</taxon>
        <taxon>Sar</taxon>
        <taxon>Stramenopiles</taxon>
        <taxon>Ochrophyta</taxon>
        <taxon>Bacillariophyta</taxon>
        <taxon>Bacillariophyceae</taxon>
        <taxon>Bacillariophycidae</taxon>
        <taxon>Naviculales</taxon>
        <taxon>Naviculaceae</taxon>
        <taxon>Fistulifera</taxon>
    </lineage>
</organism>
<name>A0A1Z5JGV8_FISSO</name>
<evidence type="ECO:0000313" key="13">
    <source>
        <dbReference type="Proteomes" id="UP000198406"/>
    </source>
</evidence>
<keyword evidence="4" id="KW-0028">Amino-acid biosynthesis</keyword>
<dbReference type="InterPro" id="IPR013702">
    <property type="entry name" value="FIST_domain_N"/>
</dbReference>
<keyword evidence="7" id="KW-0057">Aromatic amino acid biosynthesis</keyword>
<dbReference type="Proteomes" id="UP000198406">
    <property type="component" value="Unassembled WGS sequence"/>
</dbReference>
<comment type="pathway">
    <text evidence="2">Amino-acid biosynthesis; L-tryptophan biosynthesis; L-tryptophan from chorismate: step 4/5.</text>
</comment>
<evidence type="ECO:0000313" key="12">
    <source>
        <dbReference type="EMBL" id="GAX13008.1"/>
    </source>
</evidence>
<dbReference type="PANTHER" id="PTHR22854:SF2">
    <property type="entry name" value="INDOLE-3-GLYCEROL-PHOSPHATE SYNTHASE"/>
    <property type="match status" value="1"/>
</dbReference>
<evidence type="ECO:0000259" key="10">
    <source>
        <dbReference type="Pfam" id="PF00218"/>
    </source>
</evidence>
<evidence type="ECO:0000256" key="5">
    <source>
        <dbReference type="ARBA" id="ARBA00022793"/>
    </source>
</evidence>
<accession>A0A1Z5JGV8</accession>
<sequence>MDLNQPMAMSTGHSSNSNLVEALQEAVTMALRSLPTATEEQPITVDLAMVSVSSLYDGGTQQPSTLTVPTILASASSFGVQIQNLIGSSVAGCIGGAPVLNTMQACDTVEYEGIPAVIVTLAIFPDTTVRTFHLEDLPDDMDQLDAKEWKKEVGLLPRSAAGEDTLDQLPTSFLLVPSPAFSTQVDALLLGLETYFPQCTIVGGIASTVSSLSRAKLYQWSAHSSSPTFHTNGCTGVMLQGDVQIQTMTAQGAKAVGGIYQILKGEDSTINAIVLDEAATEALKEEEEQEEEEEDDEEDEKEMDVKARQAQAYAKARIPKPVLAEANFLMRTLSDDDQAFMRRTLLIGLEQQQGPMTARTVSELLRLAEGQGHRFTVHQVATAGMKDGSVTLPLGKVNVTPGSRMRFFVRESEFAKKEVEALWIGYKKRLLGEQFAAEEDKPKVKFEAVGCLIIPTLDRGSKFFQGKQYYESSTAARMLPSVSCISGFFSNGVLLSGNTIQGSATGYFLVGSHSGRAIYNPKQAKNESSERKEISDDESDGDDADTKIGPQTLTSKAPRGEDGELILKRREIHSGRALTVSTVEWSVAEKTAVASSALEEFMWEKETEVDRFRERVPLANLVSQCRLSATDPTMPKPRDFVASLRAAAQNGQFIIIPEFKKSDPVGGSLRRRYDLAKLSRTFVQAGAPAMAVNCDPIFFGGSLSDIQTVREETAKAALDMMSEDGVVVPPVLAIDLILYPYQLYKLRLAGADAVSLIAGALAAKDLLYLSKIAASLQFQVFVKVTSEVQMRAVMALEKGSIHGLIFSNRLLEDYMYDLTGAQALSLLKSDTFEELKERHGDIQFLVQGRVGLIGDDATDYVKQIKEAGATGAIVGSCLADKDASVLMETLQNV</sequence>
<keyword evidence="8 12" id="KW-0456">Lyase</keyword>
<dbReference type="InterPro" id="IPR013785">
    <property type="entry name" value="Aldolase_TIM"/>
</dbReference>
<dbReference type="EC" id="4.1.1.48" evidence="3"/>
<protein>
    <recommendedName>
        <fullName evidence="3">indole-3-glycerol-phosphate synthase</fullName>
        <ecNumber evidence="3">4.1.1.48</ecNumber>
    </recommendedName>
</protein>
<dbReference type="Gene3D" id="3.20.20.70">
    <property type="entry name" value="Aldolase class I"/>
    <property type="match status" value="1"/>
</dbReference>
<dbReference type="InterPro" id="IPR013798">
    <property type="entry name" value="Indole-3-glycerol_P_synth_dom"/>
</dbReference>
<dbReference type="GO" id="GO:0004425">
    <property type="term" value="F:indole-3-glycerol-phosphate synthase activity"/>
    <property type="evidence" value="ECO:0007669"/>
    <property type="project" value="UniProtKB-EC"/>
</dbReference>
<evidence type="ECO:0000256" key="2">
    <source>
        <dbReference type="ARBA" id="ARBA00004696"/>
    </source>
</evidence>
<keyword evidence="6" id="KW-0822">Tryptophan biosynthesis</keyword>
<keyword evidence="5" id="KW-0210">Decarboxylase</keyword>
<gene>
    <name evidence="12" type="ORF">FisN_2Hh493</name>
</gene>
<keyword evidence="13" id="KW-1185">Reference proteome</keyword>
<feature type="region of interest" description="Disordered" evidence="9">
    <location>
        <begin position="281"/>
        <end position="304"/>
    </location>
</feature>
<dbReference type="InterPro" id="IPR011060">
    <property type="entry name" value="RibuloseP-bd_barrel"/>
</dbReference>
<dbReference type="OrthoDB" id="524799at2759"/>
<comment type="catalytic activity">
    <reaction evidence="1">
        <text>1-(2-carboxyphenylamino)-1-deoxy-D-ribulose 5-phosphate + H(+) = (1S,2R)-1-C-(indol-3-yl)glycerol 3-phosphate + CO2 + H2O</text>
        <dbReference type="Rhea" id="RHEA:23476"/>
        <dbReference type="ChEBI" id="CHEBI:15377"/>
        <dbReference type="ChEBI" id="CHEBI:15378"/>
        <dbReference type="ChEBI" id="CHEBI:16526"/>
        <dbReference type="ChEBI" id="CHEBI:58613"/>
        <dbReference type="ChEBI" id="CHEBI:58866"/>
        <dbReference type="EC" id="4.1.1.48"/>
    </reaction>
</comment>
<dbReference type="GO" id="GO:0000162">
    <property type="term" value="P:L-tryptophan biosynthetic process"/>
    <property type="evidence" value="ECO:0007669"/>
    <property type="project" value="UniProtKB-UniPathway"/>
</dbReference>